<dbReference type="InterPro" id="IPR036679">
    <property type="entry name" value="FlgN-like_sf"/>
</dbReference>
<evidence type="ECO:0000313" key="4">
    <source>
        <dbReference type="Proteomes" id="UP000468766"/>
    </source>
</evidence>
<keyword evidence="4" id="KW-1185">Reference proteome</keyword>
<dbReference type="Gene3D" id="1.20.58.300">
    <property type="entry name" value="FlgN-like"/>
    <property type="match status" value="1"/>
</dbReference>
<keyword evidence="3" id="KW-0969">Cilium</keyword>
<name>A0A6I0EVM7_9FIRM</name>
<evidence type="ECO:0000256" key="2">
    <source>
        <dbReference type="SAM" id="MobiDB-lite"/>
    </source>
</evidence>
<reference evidence="3 4" key="1">
    <citation type="submission" date="2019-10" db="EMBL/GenBank/DDBJ databases">
        <title>Whole-genome sequence of the extremophile Heliorestis acidaminivorans DSM 24790.</title>
        <authorList>
            <person name="Kyndt J.A."/>
            <person name="Meyer T.E."/>
        </authorList>
    </citation>
    <scope>NUCLEOTIDE SEQUENCE [LARGE SCALE GENOMIC DNA]</scope>
    <source>
        <strain evidence="3 4">DSM 24790</strain>
    </source>
</reference>
<dbReference type="OrthoDB" id="2083011at2"/>
<sequence length="187" mass="21397">MTDNCKVSLGSGVVMNDAREDLFQRLLSVMNMQGQIFKGLLALAKSKEKALIESNIEEIKKLTEAENTLINQSGQVENLRQKVTEELIQSMGLSSAQSKTVSEIMSHLPEEWRPRLMEPVQLLQDKISDLNRQNEINHQLIQQSLEFCQHFYDLLSDVEDEATYDPTKNSAEGSERKDRSVLFNRRI</sequence>
<evidence type="ECO:0000313" key="3">
    <source>
        <dbReference type="EMBL" id="KAB2953639.1"/>
    </source>
</evidence>
<dbReference type="Pfam" id="PF05130">
    <property type="entry name" value="FlgN"/>
    <property type="match status" value="1"/>
</dbReference>
<evidence type="ECO:0000256" key="1">
    <source>
        <dbReference type="ARBA" id="ARBA00022795"/>
    </source>
</evidence>
<keyword evidence="1" id="KW-1005">Bacterial flagellum biogenesis</keyword>
<dbReference type="RefSeq" id="WP_151618501.1">
    <property type="nucleotide sequence ID" value="NZ_WBXO01000002.1"/>
</dbReference>
<comment type="caution">
    <text evidence="3">The sequence shown here is derived from an EMBL/GenBank/DDBJ whole genome shotgun (WGS) entry which is preliminary data.</text>
</comment>
<proteinExistence type="predicted"/>
<dbReference type="Proteomes" id="UP000468766">
    <property type="component" value="Unassembled WGS sequence"/>
</dbReference>
<dbReference type="SUPFAM" id="SSF140566">
    <property type="entry name" value="FlgN-like"/>
    <property type="match status" value="1"/>
</dbReference>
<gene>
    <name evidence="3" type="ORF">F9B85_03185</name>
</gene>
<organism evidence="3 4">
    <name type="scientific">Heliorestis acidaminivorans</name>
    <dbReference type="NCBI Taxonomy" id="553427"/>
    <lineage>
        <taxon>Bacteria</taxon>
        <taxon>Bacillati</taxon>
        <taxon>Bacillota</taxon>
        <taxon>Clostridia</taxon>
        <taxon>Eubacteriales</taxon>
        <taxon>Heliobacteriaceae</taxon>
        <taxon>Heliorestis</taxon>
    </lineage>
</organism>
<keyword evidence="3" id="KW-0282">Flagellum</keyword>
<dbReference type="GO" id="GO:0044780">
    <property type="term" value="P:bacterial-type flagellum assembly"/>
    <property type="evidence" value="ECO:0007669"/>
    <property type="project" value="InterPro"/>
</dbReference>
<dbReference type="AlphaFoldDB" id="A0A6I0EVM7"/>
<dbReference type="EMBL" id="WBXO01000002">
    <property type="protein sequence ID" value="KAB2953639.1"/>
    <property type="molecule type" value="Genomic_DNA"/>
</dbReference>
<dbReference type="InterPro" id="IPR007809">
    <property type="entry name" value="FlgN-like"/>
</dbReference>
<accession>A0A6I0EVM7</accession>
<keyword evidence="3" id="KW-0966">Cell projection</keyword>
<protein>
    <submittedName>
        <fullName evidence="3">Flagellar protein FlgN</fullName>
    </submittedName>
</protein>
<feature type="region of interest" description="Disordered" evidence="2">
    <location>
        <begin position="163"/>
        <end position="187"/>
    </location>
</feature>